<keyword evidence="33" id="KW-1185">Reference proteome</keyword>
<dbReference type="InterPro" id="IPR002401">
    <property type="entry name" value="Cyt_P450_E_grp-I"/>
</dbReference>
<feature type="region of interest" description="Disordered" evidence="29">
    <location>
        <begin position="52"/>
        <end position="94"/>
    </location>
</feature>
<dbReference type="PRINTS" id="PR00463">
    <property type="entry name" value="EP450I"/>
</dbReference>
<feature type="compositionally biased region" description="Acidic residues" evidence="29">
    <location>
        <begin position="3528"/>
        <end position="3543"/>
    </location>
</feature>
<comment type="similarity">
    <text evidence="4 26">Belongs to the OSBP family.</text>
</comment>
<feature type="compositionally biased region" description="Basic and acidic residues" evidence="29">
    <location>
        <begin position="381"/>
        <end position="399"/>
    </location>
</feature>
<evidence type="ECO:0000256" key="11">
    <source>
        <dbReference type="ARBA" id="ARBA00022723"/>
    </source>
</evidence>
<evidence type="ECO:0000256" key="1">
    <source>
        <dbReference type="ARBA" id="ARBA00001971"/>
    </source>
</evidence>
<accession>A0AAD7X1U2</accession>
<feature type="region of interest" description="Disordered" evidence="29">
    <location>
        <begin position="4205"/>
        <end position="4242"/>
    </location>
</feature>
<keyword evidence="15" id="KW-0560">Oxidoreductase</keyword>
<feature type="region of interest" description="Disordered" evidence="29">
    <location>
        <begin position="2970"/>
        <end position="3009"/>
    </location>
</feature>
<dbReference type="PROSITE" id="PS50003">
    <property type="entry name" value="PH_DOMAIN"/>
    <property type="match status" value="1"/>
</dbReference>
<dbReference type="Gene3D" id="1.10.630.10">
    <property type="entry name" value="Cytochrome P450"/>
    <property type="match status" value="1"/>
</dbReference>
<evidence type="ECO:0000256" key="10">
    <source>
        <dbReference type="ARBA" id="ARBA00022692"/>
    </source>
</evidence>
<evidence type="ECO:0000256" key="30">
    <source>
        <dbReference type="SAM" id="Phobius"/>
    </source>
</evidence>
<dbReference type="InterPro" id="IPR036322">
    <property type="entry name" value="WD40_repeat_dom_sf"/>
</dbReference>
<dbReference type="Pfam" id="PF00169">
    <property type="entry name" value="PH"/>
    <property type="match status" value="1"/>
</dbReference>
<dbReference type="Pfam" id="PF00400">
    <property type="entry name" value="WD40"/>
    <property type="match status" value="2"/>
</dbReference>
<keyword evidence="10 30" id="KW-0812">Transmembrane</keyword>
<evidence type="ECO:0000256" key="24">
    <source>
        <dbReference type="PIRSR" id="PIRSR602401-1"/>
    </source>
</evidence>
<name>A0AAD7X1U2_9TELE</name>
<evidence type="ECO:0000256" key="28">
    <source>
        <dbReference type="SAM" id="Coils"/>
    </source>
</evidence>
<evidence type="ECO:0000256" key="6">
    <source>
        <dbReference type="ARBA" id="ARBA00022448"/>
    </source>
</evidence>
<feature type="coiled-coil region" evidence="28">
    <location>
        <begin position="4672"/>
        <end position="4699"/>
    </location>
</feature>
<keyword evidence="13" id="KW-0256">Endoplasmic reticulum</keyword>
<dbReference type="SUPFAM" id="SSF50729">
    <property type="entry name" value="PH domain-like"/>
    <property type="match status" value="1"/>
</dbReference>
<evidence type="ECO:0000313" key="32">
    <source>
        <dbReference type="EMBL" id="KAJ8417058.1"/>
    </source>
</evidence>
<comment type="subcellular location">
    <subcellularLocation>
        <location evidence="3">Endoplasmic reticulum membrane</location>
        <topology evidence="3">Single-pass membrane protein</topology>
    </subcellularLocation>
    <subcellularLocation>
        <location evidence="2">Membrane</location>
        <topology evidence="2">Peripheral membrane protein</topology>
    </subcellularLocation>
</comment>
<dbReference type="InterPro" id="IPR037239">
    <property type="entry name" value="OSBP_sf"/>
</dbReference>
<feature type="compositionally biased region" description="Polar residues" evidence="29">
    <location>
        <begin position="884"/>
        <end position="902"/>
    </location>
</feature>
<dbReference type="Gene3D" id="1.10.287.2720">
    <property type="match status" value="1"/>
</dbReference>
<comment type="similarity">
    <text evidence="5">Belongs to the cytochrome P450 family.</text>
</comment>
<keyword evidence="16 24" id="KW-0408">Iron</keyword>
<proteinExistence type="inferred from homology"/>
<evidence type="ECO:0000256" key="19">
    <source>
        <dbReference type="ARBA" id="ARBA00023121"/>
    </source>
</evidence>
<feature type="region of interest" description="Disordered" evidence="29">
    <location>
        <begin position="381"/>
        <end position="423"/>
    </location>
</feature>
<feature type="compositionally biased region" description="Low complexity" evidence="29">
    <location>
        <begin position="849"/>
        <end position="867"/>
    </location>
</feature>
<evidence type="ECO:0000256" key="2">
    <source>
        <dbReference type="ARBA" id="ARBA00004170"/>
    </source>
</evidence>
<dbReference type="Pfam" id="PF01237">
    <property type="entry name" value="Oxysterol_BP"/>
    <property type="match status" value="1"/>
</dbReference>
<dbReference type="Gene3D" id="6.10.140.1150">
    <property type="match status" value="1"/>
</dbReference>
<feature type="region of interest" description="Disordered" evidence="29">
    <location>
        <begin position="4907"/>
        <end position="4928"/>
    </location>
</feature>
<evidence type="ECO:0000256" key="12">
    <source>
        <dbReference type="ARBA" id="ARBA00022737"/>
    </source>
</evidence>
<evidence type="ECO:0000256" key="20">
    <source>
        <dbReference type="ARBA" id="ARBA00023136"/>
    </source>
</evidence>
<dbReference type="FunFam" id="2.40.160.120:FF:000020">
    <property type="entry name" value="Oxysterol-binding protein"/>
    <property type="match status" value="1"/>
</dbReference>
<evidence type="ECO:0000256" key="18">
    <source>
        <dbReference type="ARBA" id="ARBA00023055"/>
    </source>
</evidence>
<dbReference type="Pfam" id="PF00067">
    <property type="entry name" value="p450"/>
    <property type="match status" value="1"/>
</dbReference>
<protein>
    <recommendedName>
        <fullName evidence="27">Oxysterol-binding protein</fullName>
    </recommendedName>
</protein>
<feature type="compositionally biased region" description="Acidic residues" evidence="29">
    <location>
        <begin position="3027"/>
        <end position="3046"/>
    </location>
</feature>
<dbReference type="InterPro" id="IPR001849">
    <property type="entry name" value="PH_domain"/>
</dbReference>
<dbReference type="PRINTS" id="PR00385">
    <property type="entry name" value="P450"/>
</dbReference>
<evidence type="ECO:0000256" key="22">
    <source>
        <dbReference type="ARBA" id="ARBA00047938"/>
    </source>
</evidence>
<dbReference type="GO" id="GO:0043291">
    <property type="term" value="C:RAVE complex"/>
    <property type="evidence" value="ECO:0007669"/>
    <property type="project" value="TreeGrafter"/>
</dbReference>
<comment type="function">
    <text evidence="21">Catalyzes the formation of aromatic C18 estrogens from C19 androgens.</text>
</comment>
<dbReference type="GO" id="GO:0005506">
    <property type="term" value="F:iron ion binding"/>
    <property type="evidence" value="ECO:0007669"/>
    <property type="project" value="InterPro"/>
</dbReference>
<dbReference type="PROSITE" id="PS50294">
    <property type="entry name" value="WD_REPEATS_REGION"/>
    <property type="match status" value="1"/>
</dbReference>
<dbReference type="InterPro" id="IPR017972">
    <property type="entry name" value="Cyt_P450_CS"/>
</dbReference>
<evidence type="ECO:0000256" key="13">
    <source>
        <dbReference type="ARBA" id="ARBA00022824"/>
    </source>
</evidence>
<dbReference type="FunFam" id="2.130.10.10:FF:000150">
    <property type="entry name" value="Dmx-like 2, isoform CRA_c"/>
    <property type="match status" value="1"/>
</dbReference>
<keyword evidence="12" id="KW-0677">Repeat</keyword>
<keyword evidence="6 27" id="KW-0813">Transport</keyword>
<evidence type="ECO:0000256" key="29">
    <source>
        <dbReference type="SAM" id="MobiDB-lite"/>
    </source>
</evidence>
<keyword evidence="28" id="KW-0175">Coiled coil</keyword>
<keyword evidence="9 24" id="KW-0349">Heme</keyword>
<evidence type="ECO:0000256" key="23">
    <source>
        <dbReference type="ARBA" id="ARBA00048642"/>
    </source>
</evidence>
<evidence type="ECO:0000313" key="33">
    <source>
        <dbReference type="Proteomes" id="UP001221898"/>
    </source>
</evidence>
<dbReference type="InterPro" id="IPR036396">
    <property type="entry name" value="Cyt_P450_sf"/>
</dbReference>
<feature type="compositionally biased region" description="Low complexity" evidence="29">
    <location>
        <begin position="1973"/>
        <end position="1982"/>
    </location>
</feature>
<dbReference type="FunFam" id="1.10.630.10:FF:000032">
    <property type="entry name" value="Cytochrome P450 aromatase"/>
    <property type="match status" value="1"/>
</dbReference>
<evidence type="ECO:0000256" key="21">
    <source>
        <dbReference type="ARBA" id="ARBA00037202"/>
    </source>
</evidence>
<organism evidence="32 33">
    <name type="scientific">Aldrovandia affinis</name>
    <dbReference type="NCBI Taxonomy" id="143900"/>
    <lineage>
        <taxon>Eukaryota</taxon>
        <taxon>Metazoa</taxon>
        <taxon>Chordata</taxon>
        <taxon>Craniata</taxon>
        <taxon>Vertebrata</taxon>
        <taxon>Euteleostomi</taxon>
        <taxon>Actinopterygii</taxon>
        <taxon>Neopterygii</taxon>
        <taxon>Teleostei</taxon>
        <taxon>Notacanthiformes</taxon>
        <taxon>Halosauridae</taxon>
        <taxon>Aldrovandia</taxon>
    </lineage>
</organism>
<feature type="region of interest" description="Disordered" evidence="29">
    <location>
        <begin position="2275"/>
        <end position="2302"/>
    </location>
</feature>
<keyword evidence="7" id="KW-0597">Phosphoprotein</keyword>
<evidence type="ECO:0000256" key="3">
    <source>
        <dbReference type="ARBA" id="ARBA00004389"/>
    </source>
</evidence>
<dbReference type="InterPro" id="IPR001680">
    <property type="entry name" value="WD40_rpt"/>
</dbReference>
<keyword evidence="14 30" id="KW-1133">Transmembrane helix</keyword>
<dbReference type="SUPFAM" id="SSF144000">
    <property type="entry name" value="Oxysterol-binding protein-like"/>
    <property type="match status" value="1"/>
</dbReference>
<keyword evidence="19" id="KW-0446">Lipid-binding</keyword>
<dbReference type="Proteomes" id="UP001221898">
    <property type="component" value="Unassembled WGS sequence"/>
</dbReference>
<evidence type="ECO:0000256" key="7">
    <source>
        <dbReference type="ARBA" id="ARBA00022553"/>
    </source>
</evidence>
<dbReference type="PROSITE" id="PS50082">
    <property type="entry name" value="WD_REPEATS_2"/>
    <property type="match status" value="1"/>
</dbReference>
<evidence type="ECO:0000259" key="31">
    <source>
        <dbReference type="PROSITE" id="PS50003"/>
    </source>
</evidence>
<dbReference type="GO" id="GO:0007035">
    <property type="term" value="P:vacuolar acidification"/>
    <property type="evidence" value="ECO:0007669"/>
    <property type="project" value="TreeGrafter"/>
</dbReference>
<keyword evidence="8 25" id="KW-0853">WD repeat</keyword>
<evidence type="ECO:0000256" key="15">
    <source>
        <dbReference type="ARBA" id="ARBA00023002"/>
    </source>
</evidence>
<feature type="region of interest" description="Disordered" evidence="29">
    <location>
        <begin position="837"/>
        <end position="922"/>
    </location>
</feature>
<feature type="region of interest" description="Disordered" evidence="29">
    <location>
        <begin position="3027"/>
        <end position="3063"/>
    </location>
</feature>
<reference evidence="32" key="1">
    <citation type="journal article" date="2023" name="Science">
        <title>Genome structures resolve the early diversification of teleost fishes.</title>
        <authorList>
            <person name="Parey E."/>
            <person name="Louis A."/>
            <person name="Montfort J."/>
            <person name="Bouchez O."/>
            <person name="Roques C."/>
            <person name="Iampietro C."/>
            <person name="Lluch J."/>
            <person name="Castinel A."/>
            <person name="Donnadieu C."/>
            <person name="Desvignes T."/>
            <person name="Floi Bucao C."/>
            <person name="Jouanno E."/>
            <person name="Wen M."/>
            <person name="Mejri S."/>
            <person name="Dirks R."/>
            <person name="Jansen H."/>
            <person name="Henkel C."/>
            <person name="Chen W.J."/>
            <person name="Zahm M."/>
            <person name="Cabau C."/>
            <person name="Klopp C."/>
            <person name="Thompson A.W."/>
            <person name="Robinson-Rechavi M."/>
            <person name="Braasch I."/>
            <person name="Lecointre G."/>
            <person name="Bobe J."/>
            <person name="Postlethwait J.H."/>
            <person name="Berthelot C."/>
            <person name="Roest Crollius H."/>
            <person name="Guiguen Y."/>
        </authorList>
    </citation>
    <scope>NUCLEOTIDE SEQUENCE</scope>
    <source>
        <strain evidence="32">NC1722</strain>
    </source>
</reference>
<dbReference type="InterPro" id="IPR000648">
    <property type="entry name" value="Oxysterol-bd"/>
</dbReference>
<dbReference type="GO" id="GO:0070330">
    <property type="term" value="F:aromatase activity"/>
    <property type="evidence" value="ECO:0007669"/>
    <property type="project" value="UniProtKB-EC"/>
</dbReference>
<evidence type="ECO:0000256" key="8">
    <source>
        <dbReference type="ARBA" id="ARBA00022574"/>
    </source>
</evidence>
<dbReference type="Gene3D" id="2.40.160.120">
    <property type="match status" value="1"/>
</dbReference>
<evidence type="ECO:0000256" key="17">
    <source>
        <dbReference type="ARBA" id="ARBA00023033"/>
    </source>
</evidence>
<evidence type="ECO:0000256" key="5">
    <source>
        <dbReference type="ARBA" id="ARBA00010617"/>
    </source>
</evidence>
<dbReference type="InterPro" id="IPR022033">
    <property type="entry name" value="Rav1p_C"/>
</dbReference>
<dbReference type="Gene3D" id="2.30.29.30">
    <property type="entry name" value="Pleckstrin-homology domain (PH domain)/Phosphotyrosine-binding domain (PTB)"/>
    <property type="match status" value="1"/>
</dbReference>
<feature type="binding site" description="axial binding residue" evidence="24">
    <location>
        <position position="4867"/>
    </location>
    <ligand>
        <name>heme</name>
        <dbReference type="ChEBI" id="CHEBI:30413"/>
    </ligand>
    <ligandPart>
        <name>Fe</name>
        <dbReference type="ChEBI" id="CHEBI:18248"/>
    </ligandPart>
</feature>
<feature type="transmembrane region" description="Helical" evidence="30">
    <location>
        <begin position="4278"/>
        <end position="4299"/>
    </location>
</feature>
<dbReference type="FunFam" id="2.30.29.30:FF:000030">
    <property type="entry name" value="Oxysterol-binding protein"/>
    <property type="match status" value="1"/>
</dbReference>
<dbReference type="Pfam" id="PF12234">
    <property type="entry name" value="Rav1p_C"/>
    <property type="match status" value="2"/>
</dbReference>
<dbReference type="InterPro" id="IPR001128">
    <property type="entry name" value="Cyt_P450"/>
</dbReference>
<dbReference type="PANTHER" id="PTHR13950">
    <property type="entry name" value="RABCONNECTIN-RELATED"/>
    <property type="match status" value="1"/>
</dbReference>
<comment type="catalytic activity">
    <reaction evidence="22">
        <text>testosterone + 3 reduced [NADPH--hemoprotein reductase] + 3 O2 = 17beta-estradiol + formate + 3 oxidized [NADPH--hemoprotein reductase] + 4 H2O + 4 H(+)</text>
        <dbReference type="Rhea" id="RHEA:38191"/>
        <dbReference type="Rhea" id="RHEA-COMP:11964"/>
        <dbReference type="Rhea" id="RHEA-COMP:11965"/>
        <dbReference type="ChEBI" id="CHEBI:15377"/>
        <dbReference type="ChEBI" id="CHEBI:15378"/>
        <dbReference type="ChEBI" id="CHEBI:15379"/>
        <dbReference type="ChEBI" id="CHEBI:15740"/>
        <dbReference type="ChEBI" id="CHEBI:16469"/>
        <dbReference type="ChEBI" id="CHEBI:17347"/>
        <dbReference type="ChEBI" id="CHEBI:57618"/>
        <dbReference type="ChEBI" id="CHEBI:58210"/>
        <dbReference type="EC" id="1.14.14.14"/>
    </reaction>
</comment>
<feature type="compositionally biased region" description="Basic and acidic residues" evidence="29">
    <location>
        <begin position="85"/>
        <end position="94"/>
    </location>
</feature>
<dbReference type="Gene3D" id="2.130.10.10">
    <property type="entry name" value="YVTN repeat-like/Quinoprotein amine dehydrogenase"/>
    <property type="match status" value="2"/>
</dbReference>
<dbReference type="SMART" id="SM00320">
    <property type="entry name" value="WD40"/>
    <property type="match status" value="10"/>
</dbReference>
<dbReference type="GO" id="GO:0006869">
    <property type="term" value="P:lipid transport"/>
    <property type="evidence" value="ECO:0007669"/>
    <property type="project" value="UniProtKB-KW"/>
</dbReference>
<comment type="catalytic activity">
    <reaction evidence="23">
        <text>androst-4-ene-3,17-dione + 3 reduced [NADPH--hemoprotein reductase] + 3 O2 = estrone + formate + 3 oxidized [NADPH--hemoprotein reductase] + 4 H2O + 4 H(+)</text>
        <dbReference type="Rhea" id="RHEA:38195"/>
        <dbReference type="Rhea" id="RHEA-COMP:11964"/>
        <dbReference type="Rhea" id="RHEA-COMP:11965"/>
        <dbReference type="ChEBI" id="CHEBI:15377"/>
        <dbReference type="ChEBI" id="CHEBI:15378"/>
        <dbReference type="ChEBI" id="CHEBI:15379"/>
        <dbReference type="ChEBI" id="CHEBI:15740"/>
        <dbReference type="ChEBI" id="CHEBI:16422"/>
        <dbReference type="ChEBI" id="CHEBI:17263"/>
        <dbReference type="ChEBI" id="CHEBI:57618"/>
        <dbReference type="ChEBI" id="CHEBI:58210"/>
        <dbReference type="EC" id="1.14.14.14"/>
    </reaction>
</comment>
<keyword evidence="11 24" id="KW-0479">Metal-binding</keyword>
<evidence type="ECO:0000256" key="14">
    <source>
        <dbReference type="ARBA" id="ARBA00022989"/>
    </source>
</evidence>
<feature type="repeat" description="WD" evidence="25">
    <location>
        <begin position="4009"/>
        <end position="4050"/>
    </location>
</feature>
<dbReference type="SUPFAM" id="SSF48264">
    <property type="entry name" value="Cytochrome P450"/>
    <property type="match status" value="1"/>
</dbReference>
<dbReference type="CDD" id="cd13286">
    <property type="entry name" value="PH_OPR5_ORP8"/>
    <property type="match status" value="1"/>
</dbReference>
<dbReference type="InterPro" id="IPR018494">
    <property type="entry name" value="Oxysterol-bd_CS"/>
</dbReference>
<feature type="transmembrane region" description="Helical" evidence="30">
    <location>
        <begin position="4251"/>
        <end position="4271"/>
    </location>
</feature>
<sequence length="4928" mass="548626">MLLEEVDPRTPSWPPLLPTGLQHEHVLTLPVVHKAKGLLPCDWLVRDDVVKTPRSQGSRTHAPCPQPRDDHPSDSSSSNGSQKRKTADRMKEENLLRRRFSLCPTATTPHKMDARALTRNLSYGGDHDLYPLTPGGEMERNGMLQVQDEVSPAQSPTSKLEFRMFNGHEKECSSPTEKLARKESLKLQKKTYRQEKKRAAKELFSALKDPSVVIMSNWLKIRGSLKSWTKLWCVLKPGVLLIYKTPKVDHWVGTILLNACKLIERPSKKDGFCFKLYHPLDKSIWAMKGPKGENVGSITQPLPSSYLIFRAASESDGRCWMDALEIALSCSSLYKLTSKAGRDADLSCSSESSHILNLLQSSALTDHELFQLNESMLENNHMETDGYSDKSEKEAHDEFDNGTNENGGRLTEESDMDQSDDLSPGLQATAYVEQNQEEMGEAGGASQVETVSEENKGLIWTLLKQLRPGMDLSKVVLPTFILEPRSFLDKLSDYYYHADLLSQAVLEENPYFRIKQVLRWYLSGFYKKPKGLKKPYNPILGETFRCSWLHPQTDSCTFYIAEQVSHHPPISAFYVCNKKDGFCIHGSILAKSKFYGNSLSAILDGRARLVFLTRDEEYTITMPYAHCKGILYGTMTLELGGKITIDCEKTKYVAELEFKLKPFLGSSSSVNQISGKIRMGEDVLATVDGHWDGEVFLHEKKTGQQEVLWNPSSEVRRQRLKRQVVQLDQQGVFESERLWTHVTSAIVSRDQDRATQEKFVLEEAQRQEARERGDTAWSPHLFTLDPVSNEWRYKYADPRPWDPDTSLAQFEKDGVIQTQERQQRQHNGLSYSHNWATQQKAQGKHRKSSSQPSSCSQNTESSSTTPEPTHESSDNEGKQESGQRSESVQEELQNLSALSQQMFRRRASEESETHLDPNSGSWIASDSAVLTDCGRSFHHQGVRTEKRRDHEERLLGARRDRTISLPEEAEWRGLTEVRILRMLWRGNWQVRVIVAMWPEKHSWLSRVTPRHLAERGGDTMEPSTVNEASIIGEPFAGRKSSSVFPRFSFRWWVDIQAEMSASEFERNRRRQLVSACVLRPHNLGHYGHVLRCWRCERHICRGRESCSMRVSRLILAAEVGSNLGVYGSGCDIVILSSDFECVQIVPGAQHGNIQVGCVECSHQLGRQLNYQWQKTGQFFLSNVTYNLAWDPQGNRILAATERLQLWAPPTSDTLLEEEEEEEGQTTDDKLHLALNDWKCVWQCKTAVSVHVMKWSPDGEYFATASKDDCLLKIWYPTTGWRSAVEVPEQCERKATPVNFSFVYLAHPRAIISFSWRRTSKYMPKGSVCNVLLTSCQDGICRLWSETLLPEDSLLGGQISEGGSSSSSLPHPGGQKDKIQHALESIHHLKHLRRGRRRSSALAAHTELLPSQLGSHEVHRHISHHANALCHFHISASINPNTDIPAVLSGTAFLADEASGGFVVHWLNNKDLSFTISMDLFMQQLRKLSETHLEPSSDHLASDLGTHSPSSLTAYLQGLFPLHYLDEMSDRGSSEQEDGEPEGSTKASSPSSSSSTPLPTMLLDRKMEALILEWNRSPDMLFTIHPGDGSFLVWHVRYLDEYIPGIFRQVQVSFSSQIPVAFPAGDANSLSKNIMMYACTFTERESSSALEQSRKARRQSGMGPSAGHSLAALIGPAVMMVSKHIDGSLNQWAVTFAEKSAFSSVLTVSHKFRYCGHRFHLNGLAWMGTPPRGNARTQLKNAATRTFHDPNAIYSELILWRVDHIGPLSCTGGVSELARINSLHTSAFSNMAWLPTLIPSSVLGSYCNSASACFVASDGMHLRLYQAVVDARKLLDELSDPETSKLVGKVFNIVSQQSTARPGCVIELDVITEQCGANTQLLHVFQEDFILGHRPPPAPPDYSQGYYPPPFSEKFFLVVMEKDGDHNSTLQMWHLHLQSVQACEDGTLPENVFQNQLTVSRCQDNGDASPDPSPVHSLLPHSSSSANLQSASKLVLRSQLVYSQRLELPVGVEVICATPSAGHLSSSSIYPVCLAPYLIVTTCSDSRVRFWRCGVEMGGPVERRYHWEPWALMNEDQDSDSTVGVPGHPLAVSCSYTGRLAVSFKQPLLGDGHAREGFSMRVAIYECESTGGSEWVLEQTIHLDHLSGGAGGMGQAGVWIPGKHFVHLDWLSKEDGSHILTVGVGSSVLMYGRVSGVVGEQTGGKDGTAVVSLPLGGSVKQGIRSRWVLLRAVDLLSSVDGTPSLPVSLSWVRDGILVVGMDCEMQVYAQWRRGARQRGQEGDSPSLSESEGGQQAISEPRPRSKSIFEGADEALRAPAVSQDGSLFEAAHSLSPTLPQYHPTQLLELMDLGKARRAKAILSHLVKCIAGEVAVVRDAEVGEGGARRHTRSRTISVSGSTAKDTILAGRGDGGRDYTEINSIPPLPLYALLAADGTDEAGGGTGKGGTEGGEAYAMSSDQYADLFQVQSITTDDYVSFAAEKKERKSRVVDLSQYGPTYFGPEHARVLSSHLMHSSLPGLTRLEQMFLVALADTVATTSSEVSGSADKQFTGGEALDECGLRYLLAMRLHTCLLTSLPPLYRMQLLHQGLSTCHFAWAFHSEAEEELVSMVPAVQRGDLQWAELRAVGVGWWVRNINTLRRMMEKLNATFLQHSTAQHYTASHMFYSFCLKNGVFPHLAVAKAAFQRKNDPLDAALFYLAMKKKAVLWGLFRSQHDEKMTQFFSRNFTEDRWRKSALKNAFSLLGKQRFEQAAGFFLLAGSLKDAIEILYILDMFFIIDKVSRFNNDHPSVVCLENLEDIQLAMVVARLYESDSESSSTCKGILYERVLGCNRDGSAFSCARLNPDPFLRSIAFWVLKDYSRALDTLLEQIPKDDDENPEVLVKSCNPVVFSFYNYLRTHPLLLRRHFATPDGPPPAQGLTSERGGSADEINLIERKLFFTTANAHFKVGCPVLALEVLSKIPRVTRKAGSTLGAGPSLVDGSVGASQPVVNGRKVDGPDWLSAPPGGTDTSAALDWSQLSAVEDDDGLQLDWGDDRDEDEDEDEDGGLTMKTGLPRGEDSRGAGEEVDVIAEQLKFRACLKILMTELRTLATGYEVDGGKLRFQLYSWLEKEISAMHRVCNHRAEGWAEGRGEGWGEATGAGPSPAEPYELQPQDQMDTGAYERHQLERRRLQAKQQHAERRKAWLRKNQALLRVFLSYCSLHGAKGGGVTSVRMELIFLLQESQQVRPLFCFSVPETTVKQLQSPLPLPTTLPLLSASIAPTKTVIANPVLHLSNHIHDILYTIVRMDTPPHPDIIDDRVNTLHTLAASLSACIYQALCDSHSYSSQSEANQFTGMVYQGLLLSDRRRLRTESIEEHVTPSSAPAQWPGVSSLINLVASAQGEDQPKLSVMLCEAVVAVYLSLLLHGLGTHSSNELFRLAAHPLNNRMWAAVFGGGAKVIIKPKRPPQPKPVAPPPAEEIDKHRRLFNMRMLVPGRPVKEVPTTPPPVPVEKPSCREKFIPPELSMWDYFVAKPFLPLSDSGALYDSDESCASEDEEDEDTFLSDTQINEHSDPNSYSWTLIRLVMVKLALHNLNNFLPLTGLEFSEMPVTSPLVNATLKMLENWEHHLLEQMNKFDGPPPNYINTYPTDLSAGGGPAILRHKAMLEPENTPFKAKHHQSFPERRLWHFLVKQEVLQETLIRYIFTRKRKQSESLDGLVDQLKQNGVAGHGKPRKVEADLGYPGGKAKIIHKEADIIMAFAINKANTNEIVLASTHDVQEVDVSALLATQPYTWIGEEFDKESRSSDDVDYRSSHTNIAQASAPPPIPVSVSMPWLGSGHTSTGANVLIKRNLNNIKRMTSHPIYQYYMTGAQDGSVRMFEWNRPQQLICFRQAGNARVTRLYFNSQGNKCGVADGEGFLSLWQVNQTSSSPKPYLSWQSHTKTCGDFAFITSSSLIATAGQSNDSRNVCLWDTLISPNNTLVHAFPCHENGATVLQYASKQQLLITGGRKGFVCIFDIRQRQLLHTFQAHDSAIKALALDSTEDFFTTGSAEGNMKVWKLTGHGLLHSFSTEHAKQSIFRNIGAGVMQVEMCPGNRIFTCGADGTLKMRVLPDRCNIPASIFDILEPVVSSVEGVRDLAVLGISDVEHPACYEDVPSLGPGVGGVDVGGDGERLLVQLGRHDAAVHARGEHEPQSVFVRRYFEVGLGVVQEIGALCGSCSEGGRAARGGPGGQQAQEHQGGPLDPEGLPKHTKTGKHWGGSGAGPKISLFAWVIIIIMSSCSSPLGALWPLRPPQALAPLAAGAVVSLVSLLPGGVLGRCLGQELHYSPLGELLHLSIQLRQLRSQLRLPQEQDEQPGRAQQRQRTRPEKEDPQIFNFYLKPGALNPVIQELPTHSGHMRPGIVLHQEEPRAHCTSVRSFEGESVAGELWYMSARCRSIHTMKQVHVDEAIMELLISAPHNVTDTAVRAVSTATATLLLLLCLLLVAWSRSDKSSVPGPSFYLGIGPVLSYFRFMWTGIGTACNYYNERYGEMVRVWINGEETIIISRSSAVYQVLKKPQYTCRFGSKQGLHCIGMDERGIIFNNNVELWKKVRAYFAKALTGPGLQRTLAVCVSSTDTHLDHLQELSDPTGQVDILNLLRCIVVDISNQLFLRVSLNEKELLIKIQKYFDTWQTVLIKPDFFFKYEWMYKEHKDAAQELQDAIEILVERKRKALLEAEKLDDVDFATNLIFAQSHGELTADDVRQCVLEMIIAAPDTLSISLFFMLMLLKQHPEVEQEILKELDTVIGDKEVQNSDLQQLSSMESFINESLRFHPVVDFTMRKALEDDIIDGYKVSKGTNIILNVGRMHKTEFFPKPKEFSLENFEKTVPSRFFQPFGSGPRSCVGKHIAMVMMKAILVTLLSRYTVCPRHGHTLSSIRQTNNLSQQPVEKDDDLTMKFIPRHKQ</sequence>
<evidence type="ECO:0000256" key="25">
    <source>
        <dbReference type="PROSITE-ProRule" id="PRU00221"/>
    </source>
</evidence>
<keyword evidence="20 30" id="KW-0472">Membrane</keyword>
<dbReference type="SMART" id="SM00233">
    <property type="entry name" value="PH"/>
    <property type="match status" value="1"/>
</dbReference>
<gene>
    <name evidence="32" type="ORF">AAFF_G00282850</name>
</gene>
<feature type="region of interest" description="Disordered" evidence="29">
    <location>
        <begin position="1962"/>
        <end position="1982"/>
    </location>
</feature>
<dbReference type="PANTHER" id="PTHR13950:SF13">
    <property type="entry name" value="DMX-LIKE PROTEIN 2"/>
    <property type="match status" value="1"/>
</dbReference>
<feature type="compositionally biased region" description="Basic and acidic residues" evidence="29">
    <location>
        <begin position="868"/>
        <end position="883"/>
    </location>
</feature>
<evidence type="ECO:0000256" key="9">
    <source>
        <dbReference type="ARBA" id="ARBA00022617"/>
    </source>
</evidence>
<feature type="domain" description="PH" evidence="31">
    <location>
        <begin position="212"/>
        <end position="329"/>
    </location>
</feature>
<dbReference type="FunFam" id="2.130.10.10:FF:000254">
    <property type="entry name" value="dmX-like protein 2 isoform X2"/>
    <property type="match status" value="1"/>
</dbReference>
<evidence type="ECO:0000256" key="16">
    <source>
        <dbReference type="ARBA" id="ARBA00023004"/>
    </source>
</evidence>
<dbReference type="GO" id="GO:0008289">
    <property type="term" value="F:lipid binding"/>
    <property type="evidence" value="ECO:0007669"/>
    <property type="project" value="UniProtKB-KW"/>
</dbReference>
<feature type="compositionally biased region" description="Basic and acidic residues" evidence="29">
    <location>
        <begin position="906"/>
        <end position="915"/>
    </location>
</feature>
<keyword evidence="18 27" id="KW-0445">Lipid transport</keyword>
<dbReference type="InterPro" id="IPR011993">
    <property type="entry name" value="PH-like_dom_sf"/>
</dbReference>
<feature type="compositionally biased region" description="Polar residues" evidence="29">
    <location>
        <begin position="2282"/>
        <end position="2296"/>
    </location>
</feature>
<feature type="compositionally biased region" description="Low complexity" evidence="29">
    <location>
        <begin position="1543"/>
        <end position="1558"/>
    </location>
</feature>
<evidence type="ECO:0000256" key="26">
    <source>
        <dbReference type="RuleBase" id="RU003844"/>
    </source>
</evidence>
<dbReference type="EMBL" id="JAINUG010000004">
    <property type="protein sequence ID" value="KAJ8417058.1"/>
    <property type="molecule type" value="Genomic_DNA"/>
</dbReference>
<feature type="region of interest" description="Disordered" evidence="29">
    <location>
        <begin position="3528"/>
        <end position="3550"/>
    </location>
</feature>
<dbReference type="InterPro" id="IPR052208">
    <property type="entry name" value="DmX-like/RAVE_component"/>
</dbReference>
<feature type="region of interest" description="Disordered" evidence="29">
    <location>
        <begin position="4330"/>
        <end position="4354"/>
    </location>
</feature>
<dbReference type="CDD" id="cd20616">
    <property type="entry name" value="CYP19A1"/>
    <property type="match status" value="1"/>
</dbReference>
<dbReference type="GO" id="GO:0020037">
    <property type="term" value="F:heme binding"/>
    <property type="evidence" value="ECO:0007669"/>
    <property type="project" value="InterPro"/>
</dbReference>
<feature type="region of interest" description="Disordered" evidence="29">
    <location>
        <begin position="1529"/>
        <end position="1558"/>
    </location>
</feature>
<evidence type="ECO:0000256" key="27">
    <source>
        <dbReference type="RuleBase" id="RU003845"/>
    </source>
</evidence>
<dbReference type="FunFam" id="1.10.287.2720:FF:000002">
    <property type="entry name" value="Oxysterol-binding protein"/>
    <property type="match status" value="1"/>
</dbReference>
<dbReference type="InterPro" id="IPR015943">
    <property type="entry name" value="WD40/YVTN_repeat-like_dom_sf"/>
</dbReference>
<dbReference type="PROSITE" id="PS01013">
    <property type="entry name" value="OSBP"/>
    <property type="match status" value="1"/>
</dbReference>
<dbReference type="SUPFAM" id="SSF50978">
    <property type="entry name" value="WD40 repeat-like"/>
    <property type="match status" value="2"/>
</dbReference>
<keyword evidence="17" id="KW-0503">Monooxygenase</keyword>
<dbReference type="PROSITE" id="PS00086">
    <property type="entry name" value="CYTOCHROME_P450"/>
    <property type="match status" value="1"/>
</dbReference>
<dbReference type="GO" id="GO:0005789">
    <property type="term" value="C:endoplasmic reticulum membrane"/>
    <property type="evidence" value="ECO:0007669"/>
    <property type="project" value="UniProtKB-SubCell"/>
</dbReference>
<comment type="caution">
    <text evidence="32">The sequence shown here is derived from an EMBL/GenBank/DDBJ whole genome shotgun (WGS) entry which is preliminary data.</text>
</comment>
<evidence type="ECO:0000256" key="4">
    <source>
        <dbReference type="ARBA" id="ARBA00008842"/>
    </source>
</evidence>
<comment type="cofactor">
    <cofactor evidence="1 24">
        <name>heme</name>
        <dbReference type="ChEBI" id="CHEBI:30413"/>
    </cofactor>
</comment>